<feature type="region of interest" description="Disordered" evidence="1">
    <location>
        <begin position="1"/>
        <end position="40"/>
    </location>
</feature>
<evidence type="ECO:0000313" key="3">
    <source>
        <dbReference type="Proteomes" id="UP000789759"/>
    </source>
</evidence>
<dbReference type="AlphaFoldDB" id="A0A9N9INI0"/>
<keyword evidence="3" id="KW-1185">Reference proteome</keyword>
<dbReference type="Proteomes" id="UP000789759">
    <property type="component" value="Unassembled WGS sequence"/>
</dbReference>
<dbReference type="EMBL" id="CAJVQA010016003">
    <property type="protein sequence ID" value="CAG8740514.1"/>
    <property type="molecule type" value="Genomic_DNA"/>
</dbReference>
<feature type="non-terminal residue" evidence="2">
    <location>
        <position position="1"/>
    </location>
</feature>
<reference evidence="2" key="1">
    <citation type="submission" date="2021-06" db="EMBL/GenBank/DDBJ databases">
        <authorList>
            <person name="Kallberg Y."/>
            <person name="Tangrot J."/>
            <person name="Rosling A."/>
        </authorList>
    </citation>
    <scope>NUCLEOTIDE SEQUENCE</scope>
    <source>
        <strain evidence="2">FL966</strain>
    </source>
</reference>
<sequence>KPENKEKKENEDAKEENKAEKDNKDENVEGNDSKYNEDNGSRACEKLVHFIVSKGSKQSEPIVLGLNSQIPVVQKALHIAVELAEAPFGRPRIICFSLKINKDGIYVPVAKIVEYSKICL</sequence>
<organism evidence="2 3">
    <name type="scientific">Cetraspora pellucida</name>
    <dbReference type="NCBI Taxonomy" id="1433469"/>
    <lineage>
        <taxon>Eukaryota</taxon>
        <taxon>Fungi</taxon>
        <taxon>Fungi incertae sedis</taxon>
        <taxon>Mucoromycota</taxon>
        <taxon>Glomeromycotina</taxon>
        <taxon>Glomeromycetes</taxon>
        <taxon>Diversisporales</taxon>
        <taxon>Gigasporaceae</taxon>
        <taxon>Cetraspora</taxon>
    </lineage>
</organism>
<evidence type="ECO:0000313" key="2">
    <source>
        <dbReference type="EMBL" id="CAG8740514.1"/>
    </source>
</evidence>
<accession>A0A9N9INI0</accession>
<name>A0A9N9INI0_9GLOM</name>
<protein>
    <submittedName>
        <fullName evidence="2">21388_t:CDS:1</fullName>
    </submittedName>
</protein>
<gene>
    <name evidence="2" type="ORF">CPELLU_LOCUS14062</name>
</gene>
<comment type="caution">
    <text evidence="2">The sequence shown here is derived from an EMBL/GenBank/DDBJ whole genome shotgun (WGS) entry which is preliminary data.</text>
</comment>
<proteinExistence type="predicted"/>
<evidence type="ECO:0000256" key="1">
    <source>
        <dbReference type="SAM" id="MobiDB-lite"/>
    </source>
</evidence>